<proteinExistence type="predicted"/>
<dbReference type="OrthoDB" id="3696695at2"/>
<protein>
    <submittedName>
        <fullName evidence="1">Uncharacterized protein</fullName>
    </submittedName>
</protein>
<keyword evidence="2" id="KW-1185">Reference proteome</keyword>
<dbReference type="AlphaFoldDB" id="A0A1H0CBK8"/>
<dbReference type="EMBL" id="LT629701">
    <property type="protein sequence ID" value="SDN55259.1"/>
    <property type="molecule type" value="Genomic_DNA"/>
</dbReference>
<name>A0A1H0CBK8_ALLAB</name>
<dbReference type="Proteomes" id="UP000183376">
    <property type="component" value="Chromosome I"/>
</dbReference>
<reference evidence="1 2" key="1">
    <citation type="submission" date="2016-10" db="EMBL/GenBank/DDBJ databases">
        <authorList>
            <person name="de Groot N.N."/>
        </authorList>
    </citation>
    <scope>NUCLEOTIDE SEQUENCE [LARGE SCALE GENOMIC DNA]</scope>
    <source>
        <strain evidence="1 2">DSM 44149</strain>
    </source>
</reference>
<accession>A0A1H0CBK8</accession>
<sequence length="88" mass="10613">MQIVAVNEHAQKRYKEFTTAIAHVNDLIVPIDKLINRMERPNARFRGWRMKRPDELKAIVKKLRNQLELLTEQAKKYEKELVSRDWRV</sequence>
<dbReference type="RefSeq" id="WP_030426350.1">
    <property type="nucleotide sequence ID" value="NZ_JOEF01000001.1"/>
</dbReference>
<organism evidence="1 2">
    <name type="scientific">Allokutzneria albata</name>
    <name type="common">Kibdelosporangium albatum</name>
    <dbReference type="NCBI Taxonomy" id="211114"/>
    <lineage>
        <taxon>Bacteria</taxon>
        <taxon>Bacillati</taxon>
        <taxon>Actinomycetota</taxon>
        <taxon>Actinomycetes</taxon>
        <taxon>Pseudonocardiales</taxon>
        <taxon>Pseudonocardiaceae</taxon>
        <taxon>Allokutzneria</taxon>
    </lineage>
</organism>
<evidence type="ECO:0000313" key="1">
    <source>
        <dbReference type="EMBL" id="SDN55259.1"/>
    </source>
</evidence>
<gene>
    <name evidence="1" type="ORF">SAMN04489726_7131</name>
</gene>
<evidence type="ECO:0000313" key="2">
    <source>
        <dbReference type="Proteomes" id="UP000183376"/>
    </source>
</evidence>
<dbReference type="STRING" id="211114.SAMN04489726_7131"/>